<evidence type="ECO:0000313" key="5">
    <source>
        <dbReference type="Proteomes" id="UP000003490"/>
    </source>
</evidence>
<dbReference type="PROSITE" id="PS51257">
    <property type="entry name" value="PROKAR_LIPOPROTEIN"/>
    <property type="match status" value="1"/>
</dbReference>
<keyword evidence="2" id="KW-0732">Signal</keyword>
<dbReference type="InterPro" id="IPR050490">
    <property type="entry name" value="Bact_solute-bd_prot1"/>
</dbReference>
<dbReference type="Gene3D" id="3.40.190.10">
    <property type="entry name" value="Periplasmic binding protein-like II"/>
    <property type="match status" value="2"/>
</dbReference>
<evidence type="ECO:0000256" key="1">
    <source>
        <dbReference type="SAM" id="MobiDB-lite"/>
    </source>
</evidence>
<dbReference type="eggNOG" id="COG1653">
    <property type="taxonomic scope" value="Bacteria"/>
</dbReference>
<evidence type="ECO:0000313" key="4">
    <source>
        <dbReference type="EMBL" id="PEQ25990.1"/>
    </source>
</evidence>
<dbReference type="EMBL" id="NOXF01000001">
    <property type="protein sequence ID" value="PEQ25990.1"/>
    <property type="molecule type" value="Genomic_DNA"/>
</dbReference>
<reference evidence="3 5" key="1">
    <citation type="submission" date="2007-08" db="EMBL/GenBank/DDBJ databases">
        <title>Draft genome sequence of Clostridium leptum (DSM 753).</title>
        <authorList>
            <person name="Sudarsanam P."/>
            <person name="Ley R."/>
            <person name="Guruge J."/>
            <person name="Turnbaugh P.J."/>
            <person name="Mahowald M."/>
            <person name="Liep D."/>
            <person name="Gordon J."/>
        </authorList>
    </citation>
    <scope>NUCLEOTIDE SEQUENCE [LARGE SCALE GENOMIC DNA]</scope>
    <source>
        <strain evidence="3 5">DSM 753</strain>
    </source>
</reference>
<dbReference type="SUPFAM" id="SSF53850">
    <property type="entry name" value="Periplasmic binding protein-like II"/>
    <property type="match status" value="1"/>
</dbReference>
<feature type="compositionally biased region" description="Low complexity" evidence="1">
    <location>
        <begin position="39"/>
        <end position="53"/>
    </location>
</feature>
<name>A7VW94_9FIRM</name>
<dbReference type="OrthoDB" id="42940at2"/>
<proteinExistence type="predicted"/>
<feature type="region of interest" description="Disordered" evidence="1">
    <location>
        <begin position="28"/>
        <end position="55"/>
    </location>
</feature>
<dbReference type="HOGENOM" id="CLU_031285_10_1_9"/>
<evidence type="ECO:0000313" key="6">
    <source>
        <dbReference type="Proteomes" id="UP000220611"/>
    </source>
</evidence>
<evidence type="ECO:0000313" key="3">
    <source>
        <dbReference type="EMBL" id="EDO60041.1"/>
    </source>
</evidence>
<organism evidence="3 5">
    <name type="scientific">[Clostridium] leptum DSM 753</name>
    <dbReference type="NCBI Taxonomy" id="428125"/>
    <lineage>
        <taxon>Bacteria</taxon>
        <taxon>Bacillati</taxon>
        <taxon>Bacillota</taxon>
        <taxon>Clostridia</taxon>
        <taxon>Eubacteriales</taxon>
        <taxon>Oscillospiraceae</taxon>
        <taxon>Oscillospiraceae incertae sedis</taxon>
    </lineage>
</organism>
<dbReference type="PANTHER" id="PTHR43649">
    <property type="entry name" value="ARABINOSE-BINDING PROTEIN-RELATED"/>
    <property type="match status" value="1"/>
</dbReference>
<reference evidence="4 6" key="3">
    <citation type="submission" date="2017-07" db="EMBL/GenBank/DDBJ databases">
        <title>Prevalence of linear plasmids in Cutibacterium (Propionibacterium) acnes isolates obtained from prostatic tissue.</title>
        <authorList>
            <person name="Davidsson S."/>
            <person name="Carlsson J."/>
            <person name="Molling P."/>
            <person name="Andren O."/>
            <person name="Andersson S.-O."/>
            <person name="Brzuszkiewicz E."/>
            <person name="Poehlein A."/>
            <person name="Al-Zeer M."/>
            <person name="Brinkmann V."/>
            <person name="Scavenius C."/>
            <person name="Nazipi S."/>
            <person name="Soderquist B."/>
            <person name="Bruggemann H."/>
        </authorList>
    </citation>
    <scope>NUCLEOTIDE SEQUENCE [LARGE SCALE GENOMIC DNA]</scope>
    <source>
        <strain evidence="4 6">DSM 753</strain>
    </source>
</reference>
<dbReference type="EMBL" id="ABCB02000020">
    <property type="protein sequence ID" value="EDO60041.1"/>
    <property type="molecule type" value="Genomic_DNA"/>
</dbReference>
<keyword evidence="6" id="KW-1185">Reference proteome</keyword>
<dbReference type="Proteomes" id="UP000220611">
    <property type="component" value="Unassembled WGS sequence"/>
</dbReference>
<reference evidence="3 5" key="2">
    <citation type="submission" date="2007-08" db="EMBL/GenBank/DDBJ databases">
        <authorList>
            <person name="Fulton L."/>
            <person name="Clifton S."/>
            <person name="Fulton B."/>
            <person name="Xu J."/>
            <person name="Minx P."/>
            <person name="Pepin K.H."/>
            <person name="Johnson M."/>
            <person name="Thiruvilangam P."/>
            <person name="Bhonagiri V."/>
            <person name="Nash W.E."/>
            <person name="Wang C."/>
            <person name="Mardis E.R."/>
            <person name="Wilson R.K."/>
        </authorList>
    </citation>
    <scope>NUCLEOTIDE SEQUENCE [LARGE SCALE GENOMIC DNA]</scope>
    <source>
        <strain evidence="3 5">DSM 753</strain>
    </source>
</reference>
<sequence>MNANKKAKSVLAALLAGMMVFASACNQGTTNSSEPAGDSSAAEESGQQESSEGTSEKSHILFWDMAWGGPDTYVPAMEEVLSAVNSEFADQLDGEIEYVNLPWDNFYQVHLTAVNSGTAPDIFAAGYGTAETFARMGEIYYMDNLDADEEFASKFSEAIWESRRYEGKLVQLPYMVGIDMLYYRTDMFAEVGYTESPKTWDEFMDALRKVKEKFNIDPFIFELSGGQANHLALMSLINNGTGACKYDAENNVVSAMSDESALHMYDYWIQMYQEGLVPKSLSSYKRTDLTKIYLDGQAAVIIHDMAQDLAADPEIAAVTGVMDVLTGPDTDEKRACTFINGIGVFAQSKNPQLAEQICKSIVVNSQPIFTNAECGEWPTYEGISVSEDFAFAKEGSKILDYMTPATYPLSEVYDGWSVIDGEALLGKVAQMAFTGASSDPAEIGAYGDELVQDAIASQQNQ</sequence>
<evidence type="ECO:0000256" key="2">
    <source>
        <dbReference type="SAM" id="SignalP"/>
    </source>
</evidence>
<dbReference type="PANTHER" id="PTHR43649:SF12">
    <property type="entry name" value="DIACETYLCHITOBIOSE BINDING PROTEIN DASA"/>
    <property type="match status" value="1"/>
</dbReference>
<protein>
    <submittedName>
        <fullName evidence="3">ABC transporter, solute-binding protein</fullName>
    </submittedName>
</protein>
<feature type="chain" id="PRO_5041856773" evidence="2">
    <location>
        <begin position="25"/>
        <end position="461"/>
    </location>
</feature>
<dbReference type="Proteomes" id="UP000003490">
    <property type="component" value="Unassembled WGS sequence"/>
</dbReference>
<dbReference type="AlphaFoldDB" id="A7VW94"/>
<dbReference type="InterPro" id="IPR006059">
    <property type="entry name" value="SBP"/>
</dbReference>
<feature type="signal peptide" evidence="2">
    <location>
        <begin position="1"/>
        <end position="24"/>
    </location>
</feature>
<accession>A7VW94</accession>
<gene>
    <name evidence="4" type="ORF">CH238_03105</name>
    <name evidence="3" type="ORF">CLOLEP_02858</name>
</gene>
<comment type="caution">
    <text evidence="3">The sequence shown here is derived from an EMBL/GenBank/DDBJ whole genome shotgun (WGS) entry which is preliminary data.</text>
</comment>
<dbReference type="Pfam" id="PF01547">
    <property type="entry name" value="SBP_bac_1"/>
    <property type="match status" value="1"/>
</dbReference>